<dbReference type="EMBL" id="KE504240">
    <property type="protein sequence ID" value="EPS94234.1"/>
    <property type="molecule type" value="Genomic_DNA"/>
</dbReference>
<keyword evidence="1" id="KW-0472">Membrane</keyword>
<gene>
    <name evidence="2" type="ORF">FOMPIDRAFT_1055265</name>
</gene>
<organism evidence="2 3">
    <name type="scientific">Fomitopsis schrenkii</name>
    <name type="common">Brown rot fungus</name>
    <dbReference type="NCBI Taxonomy" id="2126942"/>
    <lineage>
        <taxon>Eukaryota</taxon>
        <taxon>Fungi</taxon>
        <taxon>Dikarya</taxon>
        <taxon>Basidiomycota</taxon>
        <taxon>Agaricomycotina</taxon>
        <taxon>Agaricomycetes</taxon>
        <taxon>Polyporales</taxon>
        <taxon>Fomitopsis</taxon>
    </lineage>
</organism>
<feature type="transmembrane region" description="Helical" evidence="1">
    <location>
        <begin position="58"/>
        <end position="78"/>
    </location>
</feature>
<keyword evidence="1" id="KW-1133">Transmembrane helix</keyword>
<dbReference type="InParanoid" id="S8F5S5"/>
<evidence type="ECO:0000313" key="2">
    <source>
        <dbReference type="EMBL" id="EPS94234.1"/>
    </source>
</evidence>
<dbReference type="OrthoDB" id="2756573at2759"/>
<reference evidence="2 3" key="1">
    <citation type="journal article" date="2012" name="Science">
        <title>The Paleozoic origin of enzymatic lignin decomposition reconstructed from 31 fungal genomes.</title>
        <authorList>
            <person name="Floudas D."/>
            <person name="Binder M."/>
            <person name="Riley R."/>
            <person name="Barry K."/>
            <person name="Blanchette R.A."/>
            <person name="Henrissat B."/>
            <person name="Martinez A.T."/>
            <person name="Otillar R."/>
            <person name="Spatafora J.W."/>
            <person name="Yadav J.S."/>
            <person name="Aerts A."/>
            <person name="Benoit I."/>
            <person name="Boyd A."/>
            <person name="Carlson A."/>
            <person name="Copeland A."/>
            <person name="Coutinho P.M."/>
            <person name="de Vries R.P."/>
            <person name="Ferreira P."/>
            <person name="Findley K."/>
            <person name="Foster B."/>
            <person name="Gaskell J."/>
            <person name="Glotzer D."/>
            <person name="Gorecki P."/>
            <person name="Heitman J."/>
            <person name="Hesse C."/>
            <person name="Hori C."/>
            <person name="Igarashi K."/>
            <person name="Jurgens J.A."/>
            <person name="Kallen N."/>
            <person name="Kersten P."/>
            <person name="Kohler A."/>
            <person name="Kuees U."/>
            <person name="Kumar T.K.A."/>
            <person name="Kuo A."/>
            <person name="LaButti K."/>
            <person name="Larrondo L.F."/>
            <person name="Lindquist E."/>
            <person name="Ling A."/>
            <person name="Lombard V."/>
            <person name="Lucas S."/>
            <person name="Lundell T."/>
            <person name="Martin R."/>
            <person name="McLaughlin D.J."/>
            <person name="Morgenstern I."/>
            <person name="Morin E."/>
            <person name="Murat C."/>
            <person name="Nagy L.G."/>
            <person name="Nolan M."/>
            <person name="Ohm R.A."/>
            <person name="Patyshakuliyeva A."/>
            <person name="Rokas A."/>
            <person name="Ruiz-Duenas F.J."/>
            <person name="Sabat G."/>
            <person name="Salamov A."/>
            <person name="Samejima M."/>
            <person name="Schmutz J."/>
            <person name="Slot J.C."/>
            <person name="St John F."/>
            <person name="Stenlid J."/>
            <person name="Sun H."/>
            <person name="Sun S."/>
            <person name="Syed K."/>
            <person name="Tsang A."/>
            <person name="Wiebenga A."/>
            <person name="Young D."/>
            <person name="Pisabarro A."/>
            <person name="Eastwood D.C."/>
            <person name="Martin F."/>
            <person name="Cullen D."/>
            <person name="Grigoriev I.V."/>
            <person name="Hibbett D.S."/>
        </authorList>
    </citation>
    <scope>NUCLEOTIDE SEQUENCE</scope>
    <source>
        <strain evidence="3">FP-58527</strain>
    </source>
</reference>
<sequence length="113" mass="12160">MNDPANPTFASLLRSTQVNNSGLVAAYAALLYDRCLIAGQEALVQTVLYAAPLTLRTAGIAATASVLVADLIVIVVTWRKTYQSLRLSREAGISRSMPLSTLLLRNGSTIYYV</sequence>
<accession>S8F5S5</accession>
<dbReference type="HOGENOM" id="CLU_2133560_0_0_1"/>
<evidence type="ECO:0000256" key="1">
    <source>
        <dbReference type="SAM" id="Phobius"/>
    </source>
</evidence>
<dbReference type="Proteomes" id="UP000015241">
    <property type="component" value="Unassembled WGS sequence"/>
</dbReference>
<proteinExistence type="predicted"/>
<evidence type="ECO:0000313" key="3">
    <source>
        <dbReference type="Proteomes" id="UP000015241"/>
    </source>
</evidence>
<protein>
    <submittedName>
        <fullName evidence="2">Uncharacterized protein</fullName>
    </submittedName>
</protein>
<keyword evidence="1" id="KW-0812">Transmembrane</keyword>
<dbReference type="AlphaFoldDB" id="S8F5S5"/>
<name>S8F5S5_FOMSC</name>
<keyword evidence="3" id="KW-1185">Reference proteome</keyword>